<dbReference type="EMBL" id="CALQ01000929">
    <property type="protein sequence ID" value="CCM15787.1"/>
    <property type="molecule type" value="Genomic_DNA"/>
</dbReference>
<organism evidence="2">
    <name type="scientific">Leishmania guyanensis</name>
    <dbReference type="NCBI Taxonomy" id="5670"/>
    <lineage>
        <taxon>Eukaryota</taxon>
        <taxon>Discoba</taxon>
        <taxon>Euglenozoa</taxon>
        <taxon>Kinetoplastea</taxon>
        <taxon>Metakinetoplastina</taxon>
        <taxon>Trypanosomatida</taxon>
        <taxon>Trypanosomatidae</taxon>
        <taxon>Leishmaniinae</taxon>
        <taxon>Leishmania</taxon>
        <taxon>Leishmania guyanensis species complex</taxon>
    </lineage>
</organism>
<sequence>MMSRRHHLLSRREVIALFLDFDDATVNLTDMALPAPPQALASSGGVAASAYLPPFTRLDVVREALVAFVCVKLRSVPSTALLTFGLYVVRADSAKAEGQDNGEVAVEELLAPGPAGEAGSCAVQAAIKDLDPSVWGPSNGDQSSFASSSPMVYTGVMRCLKRLLEEAEQAQQQSPDQAAMRMSKSASVAAFAKSSSAGTKGTRASLTSSWSPAPLSTSLARRGPPATATAGNPEACAVVHGIVLRSRLTPPVPPSSYAQGKASTTLCNTDGTTTTTTPRCWLDIVSLAPLGNGPPTELSCFSNTSSSVAAAVPYEHTPLLFTELNANDSCTCALLDPVELTGISHRGLALGPALTRLISLQERRTGSFVHRSLAVVDIFACATASADPGSVFLLDHAASNDSVGATSQQQSSISPKLCIPTAAAKSFTAQLAIPPQSLGSSVAGPCSALPSLLAIQASNGNTSSAQPLRILTPVGTTHHTLPAVIEQHSIASAARLPRLPPCSDRAAQYRFRCAIAEAAQPTKTKSKNSGTVAPVGVGLPESLTMFKDDVEVDLAVTRHYTVPAEISSASPKAATNAPVLQLRQIITYATPTQRGRVPAASNPSGESAVKGPSRLEPKPPHQQHRHADVRSGGVMTATTQTQLSTAVTTSSQRQCQSTLQLQSGATPVLVAPSIPFPLTYLPHPPSQQSNWATPHTLHNTRASSGVQATNHRSGGGALPRPSDNSVTASGKGGQKKSPAQRSEAARFSTTHR</sequence>
<dbReference type="AlphaFoldDB" id="A0A1E1IWX2"/>
<reference evidence="2" key="1">
    <citation type="submission" date="2012-08" db="EMBL/GenBank/DDBJ databases">
        <title>Comparative genomics of metastatic and non-metastatic Leishmania guyanensis provides insights into polygenic factors involved in Leishmania RNA virus infection.</title>
        <authorList>
            <person name="Smith D."/>
            <person name="Hertz-Fowler C."/>
            <person name="Martin R."/>
            <person name="Dickens N."/>
            <person name="Fasel N."/>
            <person name="Falquet L."/>
            <person name="Beverley S."/>
            <person name="Zangger H."/>
            <person name="Calderon-Copete S."/>
            <person name="Mottram J."/>
            <person name="Xenarios I."/>
        </authorList>
    </citation>
    <scope>NUCLEOTIDE SEQUENCE</scope>
    <source>
        <strain evidence="2">MHOM/BR/75/M4147/SSU:IR2SAT-LUC</strain>
    </source>
</reference>
<accession>A0A1E1IWX2</accession>
<name>A0A1E1IWX2_LEIGU</name>
<feature type="compositionally biased region" description="Basic and acidic residues" evidence="1">
    <location>
        <begin position="613"/>
        <end position="629"/>
    </location>
</feature>
<evidence type="ECO:0000256" key="1">
    <source>
        <dbReference type="SAM" id="MobiDB-lite"/>
    </source>
</evidence>
<feature type="region of interest" description="Disordered" evidence="1">
    <location>
        <begin position="198"/>
        <end position="232"/>
    </location>
</feature>
<evidence type="ECO:0000313" key="2">
    <source>
        <dbReference type="EMBL" id="CCM15787.1"/>
    </source>
</evidence>
<gene>
    <name evidence="2" type="primary">LgM4147LRVhigh.23.01080.01500</name>
    <name evidence="2" type="ORF">BN36_2333020</name>
</gene>
<feature type="compositionally biased region" description="Polar residues" evidence="1">
    <location>
        <begin position="686"/>
        <end position="712"/>
    </location>
</feature>
<feature type="region of interest" description="Disordered" evidence="1">
    <location>
        <begin position="591"/>
        <end position="633"/>
    </location>
</feature>
<protein>
    <submittedName>
        <fullName evidence="2">Uncharacterized protein</fullName>
    </submittedName>
</protein>
<feature type="region of interest" description="Disordered" evidence="1">
    <location>
        <begin position="685"/>
        <end position="752"/>
    </location>
</feature>
<proteinExistence type="predicted"/>
<feature type="compositionally biased region" description="Polar residues" evidence="1">
    <location>
        <begin position="198"/>
        <end position="219"/>
    </location>
</feature>